<dbReference type="InterPro" id="IPR051059">
    <property type="entry name" value="VerF-like"/>
</dbReference>
<evidence type="ECO:0000256" key="1">
    <source>
        <dbReference type="ARBA" id="ARBA00004123"/>
    </source>
</evidence>
<dbReference type="CDD" id="cd12148">
    <property type="entry name" value="fungal_TF_MHR"/>
    <property type="match status" value="1"/>
</dbReference>
<evidence type="ECO:0000256" key="2">
    <source>
        <dbReference type="ARBA" id="ARBA00022723"/>
    </source>
</evidence>
<dbReference type="GO" id="GO:0000981">
    <property type="term" value="F:DNA-binding transcription factor activity, RNA polymerase II-specific"/>
    <property type="evidence" value="ECO:0007669"/>
    <property type="project" value="InterPro"/>
</dbReference>
<gene>
    <name evidence="8" type="ORF">A1O9_00533</name>
</gene>
<dbReference type="VEuPathDB" id="FungiDB:A1O9_00533"/>
<dbReference type="AlphaFoldDB" id="A0A072Q3S4"/>
<dbReference type="OrthoDB" id="4157142at2759"/>
<dbReference type="PANTHER" id="PTHR40626:SF12">
    <property type="entry name" value="RFEC"/>
    <property type="match status" value="1"/>
</dbReference>
<dbReference type="Proteomes" id="UP000027920">
    <property type="component" value="Unassembled WGS sequence"/>
</dbReference>
<evidence type="ECO:0000256" key="3">
    <source>
        <dbReference type="ARBA" id="ARBA00022737"/>
    </source>
</evidence>
<keyword evidence="9" id="KW-1185">Reference proteome</keyword>
<dbReference type="GO" id="GO:0006351">
    <property type="term" value="P:DNA-templated transcription"/>
    <property type="evidence" value="ECO:0007669"/>
    <property type="project" value="InterPro"/>
</dbReference>
<dbReference type="GO" id="GO:0008270">
    <property type="term" value="F:zinc ion binding"/>
    <property type="evidence" value="ECO:0007669"/>
    <property type="project" value="UniProtKB-KW"/>
</dbReference>
<keyword evidence="2" id="KW-0479">Metal-binding</keyword>
<evidence type="ECO:0000256" key="5">
    <source>
        <dbReference type="ARBA" id="ARBA00022833"/>
    </source>
</evidence>
<evidence type="ECO:0000313" key="8">
    <source>
        <dbReference type="EMBL" id="KEF62560.1"/>
    </source>
</evidence>
<dbReference type="InterPro" id="IPR007219">
    <property type="entry name" value="XnlR_reg_dom"/>
</dbReference>
<dbReference type="GeneID" id="25275484"/>
<feature type="domain" description="Xylanolytic transcriptional activator regulatory" evidence="7">
    <location>
        <begin position="234"/>
        <end position="417"/>
    </location>
</feature>
<dbReference type="GO" id="GO:0000978">
    <property type="term" value="F:RNA polymerase II cis-regulatory region sequence-specific DNA binding"/>
    <property type="evidence" value="ECO:0007669"/>
    <property type="project" value="InterPro"/>
</dbReference>
<evidence type="ECO:0000256" key="6">
    <source>
        <dbReference type="ARBA" id="ARBA00023242"/>
    </source>
</evidence>
<dbReference type="GO" id="GO:0005634">
    <property type="term" value="C:nucleus"/>
    <property type="evidence" value="ECO:0007669"/>
    <property type="project" value="UniProtKB-SubCell"/>
</dbReference>
<keyword evidence="6" id="KW-0539">Nucleus</keyword>
<keyword evidence="3" id="KW-0677">Repeat</keyword>
<comment type="subcellular location">
    <subcellularLocation>
        <location evidence="1">Nucleus</location>
    </subcellularLocation>
</comment>
<dbReference type="GO" id="GO:0000785">
    <property type="term" value="C:chromatin"/>
    <property type="evidence" value="ECO:0007669"/>
    <property type="project" value="TreeGrafter"/>
</dbReference>
<comment type="caution">
    <text evidence="8">The sequence shown here is derived from an EMBL/GenBank/DDBJ whole genome shotgun (WGS) entry which is preliminary data.</text>
</comment>
<protein>
    <recommendedName>
        <fullName evidence="7">Xylanolytic transcriptional activator regulatory domain-containing protein</fullName>
    </recommendedName>
</protein>
<proteinExistence type="predicted"/>
<reference evidence="8 9" key="1">
    <citation type="submission" date="2013-03" db="EMBL/GenBank/DDBJ databases">
        <title>The Genome Sequence of Exophiala aquamarina CBS 119918.</title>
        <authorList>
            <consortium name="The Broad Institute Genomics Platform"/>
            <person name="Cuomo C."/>
            <person name="de Hoog S."/>
            <person name="Gorbushina A."/>
            <person name="Walker B."/>
            <person name="Young S.K."/>
            <person name="Zeng Q."/>
            <person name="Gargeya S."/>
            <person name="Fitzgerald M."/>
            <person name="Haas B."/>
            <person name="Abouelleil A."/>
            <person name="Allen A.W."/>
            <person name="Alvarado L."/>
            <person name="Arachchi H.M."/>
            <person name="Berlin A.M."/>
            <person name="Chapman S.B."/>
            <person name="Gainer-Dewar J."/>
            <person name="Goldberg J."/>
            <person name="Griggs A."/>
            <person name="Gujja S."/>
            <person name="Hansen M."/>
            <person name="Howarth C."/>
            <person name="Imamovic A."/>
            <person name="Ireland A."/>
            <person name="Larimer J."/>
            <person name="McCowan C."/>
            <person name="Murphy C."/>
            <person name="Pearson M."/>
            <person name="Poon T.W."/>
            <person name="Priest M."/>
            <person name="Roberts A."/>
            <person name="Saif S."/>
            <person name="Shea T."/>
            <person name="Sisk P."/>
            <person name="Sykes S."/>
            <person name="Wortman J."/>
            <person name="Nusbaum C."/>
            <person name="Birren B."/>
        </authorList>
    </citation>
    <scope>NUCLEOTIDE SEQUENCE [LARGE SCALE GENOMIC DNA]</scope>
    <source>
        <strain evidence="8 9">CBS 119918</strain>
    </source>
</reference>
<sequence length="643" mass="72207">MCSHAILRDVPSQALSRRRRREAAKFADLVPERHAIDAEDPPALDPFGDFATAKYLYDINEPSHGQHPPGCQSMHPECVQPVELLDARSDSAQFANTNAMIAESRNYDDFQNIAASSMWPGFLGMSLGLNLDDAALQSEPFNWQNTATDEAGADCWINEGAHVEQIHRISGLEVHNDTTNIPSLAPDCFSLAQIDPVESKCKELNALLHTKGRRIMDDLLGHFITREKLMLSIELFGRHFQRNLPIIHSASFNLVQAPRGLLLAMYCVGACYDSTIMKTQCVLKAAMQVLIDIENQPGEEPPLSAIQAAILASSVLATSQDDFSQQFVSVSFARNISMAKRARILQSVNSQDYHNLSPSSFDWFSWIDLESRIRVANVLFTQNVASCIFHGSSPTFSPFEMEFSLPAYEASWEARSSLDCLQILQSTPRPELFSSAMQRLRLAHNRTEESEPLEGSALGMFTLINGLHCFVWNATQLHTGRHLDMSKPNNAPASSKALEASQILDTLQKDFSAHTLESLAAEVRPLSEAGIFGDENDALNRWMHWWNARQYRDHKHLSFALNPTLFWFLAKLFLLLCTSGDSDSLVRSEFAAVVAKSHNLKDRMHRQLKVLELMSRLRRPRRVEVLHTSRESVASFMEPLEEE</sequence>
<name>A0A072Q3S4_9EURO</name>
<evidence type="ECO:0000256" key="4">
    <source>
        <dbReference type="ARBA" id="ARBA00022771"/>
    </source>
</evidence>
<dbReference type="RefSeq" id="XP_013265150.1">
    <property type="nucleotide sequence ID" value="XM_013409696.1"/>
</dbReference>
<organism evidence="8 9">
    <name type="scientific">Exophiala aquamarina CBS 119918</name>
    <dbReference type="NCBI Taxonomy" id="1182545"/>
    <lineage>
        <taxon>Eukaryota</taxon>
        <taxon>Fungi</taxon>
        <taxon>Dikarya</taxon>
        <taxon>Ascomycota</taxon>
        <taxon>Pezizomycotina</taxon>
        <taxon>Eurotiomycetes</taxon>
        <taxon>Chaetothyriomycetidae</taxon>
        <taxon>Chaetothyriales</taxon>
        <taxon>Herpotrichiellaceae</taxon>
        <taxon>Exophiala</taxon>
    </lineage>
</organism>
<evidence type="ECO:0000259" key="7">
    <source>
        <dbReference type="Pfam" id="PF04082"/>
    </source>
</evidence>
<dbReference type="EMBL" id="AMGV01000001">
    <property type="protein sequence ID" value="KEF62560.1"/>
    <property type="molecule type" value="Genomic_DNA"/>
</dbReference>
<dbReference type="HOGENOM" id="CLU_425795_0_0_1"/>
<dbReference type="PANTHER" id="PTHR40626">
    <property type="entry name" value="MIP31509P"/>
    <property type="match status" value="1"/>
</dbReference>
<dbReference type="STRING" id="1182545.A0A072Q3S4"/>
<evidence type="ECO:0000313" key="9">
    <source>
        <dbReference type="Proteomes" id="UP000027920"/>
    </source>
</evidence>
<keyword evidence="4" id="KW-0863">Zinc-finger</keyword>
<dbReference type="Pfam" id="PF04082">
    <property type="entry name" value="Fungal_trans"/>
    <property type="match status" value="1"/>
</dbReference>
<keyword evidence="5" id="KW-0862">Zinc</keyword>
<accession>A0A072Q3S4</accession>